<evidence type="ECO:0000313" key="2">
    <source>
        <dbReference type="Proteomes" id="UP000789920"/>
    </source>
</evidence>
<evidence type="ECO:0000313" key="1">
    <source>
        <dbReference type="EMBL" id="CAG8597539.1"/>
    </source>
</evidence>
<accession>A0ACA9MN17</accession>
<protein>
    <submittedName>
        <fullName evidence="1">25284_t:CDS:1</fullName>
    </submittedName>
</protein>
<sequence length="87" mass="10161">NAMNYEDLKSYDHKIDHVDETVKDGNRDVRPIKFDQKDKIKVNNTSENSNKKKLDKSKSEVNQVLATKNSNDHESSLEKNKYKVFFS</sequence>
<proteinExistence type="predicted"/>
<feature type="non-terminal residue" evidence="1">
    <location>
        <position position="1"/>
    </location>
</feature>
<gene>
    <name evidence="1" type="ORF">RPERSI_LOCUS5789</name>
</gene>
<reference evidence="1" key="1">
    <citation type="submission" date="2021-06" db="EMBL/GenBank/DDBJ databases">
        <authorList>
            <person name="Kallberg Y."/>
            <person name="Tangrot J."/>
            <person name="Rosling A."/>
        </authorList>
    </citation>
    <scope>NUCLEOTIDE SEQUENCE</scope>
    <source>
        <strain evidence="1">MA461A</strain>
    </source>
</reference>
<comment type="caution">
    <text evidence="1">The sequence shown here is derived from an EMBL/GenBank/DDBJ whole genome shotgun (WGS) entry which is preliminary data.</text>
</comment>
<organism evidence="1 2">
    <name type="scientific">Racocetra persica</name>
    <dbReference type="NCBI Taxonomy" id="160502"/>
    <lineage>
        <taxon>Eukaryota</taxon>
        <taxon>Fungi</taxon>
        <taxon>Fungi incertae sedis</taxon>
        <taxon>Mucoromycota</taxon>
        <taxon>Glomeromycotina</taxon>
        <taxon>Glomeromycetes</taxon>
        <taxon>Diversisporales</taxon>
        <taxon>Gigasporaceae</taxon>
        <taxon>Racocetra</taxon>
    </lineage>
</organism>
<name>A0ACA9MN17_9GLOM</name>
<dbReference type="Proteomes" id="UP000789920">
    <property type="component" value="Unassembled WGS sequence"/>
</dbReference>
<dbReference type="EMBL" id="CAJVQC010008849">
    <property type="protein sequence ID" value="CAG8597539.1"/>
    <property type="molecule type" value="Genomic_DNA"/>
</dbReference>
<keyword evidence="2" id="KW-1185">Reference proteome</keyword>